<evidence type="ECO:0000256" key="3">
    <source>
        <dbReference type="SAM" id="MobiDB-lite"/>
    </source>
</evidence>
<dbReference type="InterPro" id="IPR015917">
    <property type="entry name" value="Pept_C14A"/>
</dbReference>
<dbReference type="PANTHER" id="PTHR47901">
    <property type="entry name" value="CASPASE RECRUITMENT DOMAIN-CONTAINING PROTEIN 18"/>
    <property type="match status" value="1"/>
</dbReference>
<gene>
    <name evidence="6" type="ORF">FSCOSCO3_A016560</name>
</gene>
<evidence type="ECO:0000256" key="1">
    <source>
        <dbReference type="ARBA" id="ARBA00010134"/>
    </source>
</evidence>
<feature type="compositionally biased region" description="Polar residues" evidence="3">
    <location>
        <begin position="344"/>
        <end position="362"/>
    </location>
</feature>
<dbReference type="PROSITE" id="PS50208">
    <property type="entry name" value="CASPASE_P20"/>
    <property type="match status" value="1"/>
</dbReference>
<protein>
    <submittedName>
        <fullName evidence="6">Caspase a-like</fullName>
    </submittedName>
</protein>
<comment type="caution">
    <text evidence="6">The sequence shown here is derived from an EMBL/GenBank/DDBJ whole genome shotgun (WGS) entry which is preliminary data.</text>
</comment>
<dbReference type="GO" id="GO:0004197">
    <property type="term" value="F:cysteine-type endopeptidase activity"/>
    <property type="evidence" value="ECO:0007669"/>
    <property type="project" value="InterPro"/>
</dbReference>
<dbReference type="Pfam" id="PF00656">
    <property type="entry name" value="Peptidase_C14"/>
    <property type="match status" value="1"/>
</dbReference>
<evidence type="ECO:0000259" key="4">
    <source>
        <dbReference type="PROSITE" id="PS50207"/>
    </source>
</evidence>
<keyword evidence="7" id="KW-1185">Reference proteome</keyword>
<feature type="non-terminal residue" evidence="6">
    <location>
        <position position="408"/>
    </location>
</feature>
<proteinExistence type="inferred from homology"/>
<dbReference type="GO" id="GO:0050727">
    <property type="term" value="P:regulation of inflammatory response"/>
    <property type="evidence" value="ECO:0007669"/>
    <property type="project" value="TreeGrafter"/>
</dbReference>
<feature type="compositionally biased region" description="Polar residues" evidence="3">
    <location>
        <begin position="278"/>
        <end position="296"/>
    </location>
</feature>
<dbReference type="Proteomes" id="UP001314229">
    <property type="component" value="Unassembled WGS sequence"/>
</dbReference>
<evidence type="ECO:0000313" key="6">
    <source>
        <dbReference type="EMBL" id="CAK6982287.1"/>
    </source>
</evidence>
<dbReference type="InterPro" id="IPR002398">
    <property type="entry name" value="Pept_C14"/>
</dbReference>
<feature type="domain" description="Caspase family p20" evidence="5">
    <location>
        <begin position="10"/>
        <end position="143"/>
    </location>
</feature>
<feature type="region of interest" description="Disordered" evidence="3">
    <location>
        <begin position="329"/>
        <end position="362"/>
    </location>
</feature>
<dbReference type="InterPro" id="IPR002138">
    <property type="entry name" value="Pept_C14_p10"/>
</dbReference>
<dbReference type="EMBL" id="CAWUFR010000984">
    <property type="protein sequence ID" value="CAK6982287.1"/>
    <property type="molecule type" value="Genomic_DNA"/>
</dbReference>
<feature type="domain" description="Caspase family p10" evidence="4">
    <location>
        <begin position="179"/>
        <end position="267"/>
    </location>
</feature>
<dbReference type="SMART" id="SM00115">
    <property type="entry name" value="CASc"/>
    <property type="match status" value="1"/>
</dbReference>
<dbReference type="PRINTS" id="PR00376">
    <property type="entry name" value="IL1BCENZYME"/>
</dbReference>
<dbReference type="InterPro" id="IPR011600">
    <property type="entry name" value="Pept_C14_caspase"/>
</dbReference>
<evidence type="ECO:0000313" key="7">
    <source>
        <dbReference type="Proteomes" id="UP001314229"/>
    </source>
</evidence>
<dbReference type="SUPFAM" id="SSF52129">
    <property type="entry name" value="Caspase-like"/>
    <property type="match status" value="1"/>
</dbReference>
<reference evidence="6 7" key="1">
    <citation type="submission" date="2024-01" db="EMBL/GenBank/DDBJ databases">
        <authorList>
            <person name="Alioto T."/>
            <person name="Alioto T."/>
            <person name="Gomez Garrido J."/>
        </authorList>
    </citation>
    <scope>NUCLEOTIDE SEQUENCE [LARGE SCALE GENOMIC DNA]</scope>
</reference>
<dbReference type="CDD" id="cd00032">
    <property type="entry name" value="CASc"/>
    <property type="match status" value="1"/>
</dbReference>
<dbReference type="Gene3D" id="3.40.50.1460">
    <property type="match status" value="1"/>
</dbReference>
<sequence length="408" mass="45773">VYTVTKTSIRSRVALLITNIEFKDEEMNRKGSEKDEENMEELLKALGYEVVKYRNLTGKKIEEAVIDFSKHPKLKETDSVFVVIMSRGELGAVLGVDYKKGHPEREQDKFPIDDIYTHLDTEHCPELLNKPKIIIIQADRGEKGGAVLVHDYPNAAVVSDAQQPNQSLSAGEEDIEDYCLRRAHKEKDFIRFLSCTPDTVSYRHTKNGDFLIQYIVDVLNTFAHQDHIEELFSRVMQHFEEDFPSQTKKQMPTKDRCTLPKNFYLFPEKPASPPAVVETSTQKTTSAAPPETSNETGPDDGTEQEMEEMLLTVQESSNQEPTSVVIHSNSNEAEKPSSLPAVEETSTQKTTSAAPPGISNETEMTPMLSAFQESSNQDLTSVVIHSNSNEAATDTGNLEIQQLEFSKL</sequence>
<dbReference type="InterPro" id="IPR029030">
    <property type="entry name" value="Caspase-like_dom_sf"/>
</dbReference>
<dbReference type="GO" id="GO:0006508">
    <property type="term" value="P:proteolysis"/>
    <property type="evidence" value="ECO:0007669"/>
    <property type="project" value="InterPro"/>
</dbReference>
<dbReference type="PANTHER" id="PTHR47901:SF3">
    <property type="entry name" value="CASPASE-1"/>
    <property type="match status" value="1"/>
</dbReference>
<organism evidence="6 7">
    <name type="scientific">Scomber scombrus</name>
    <name type="common">Atlantic mackerel</name>
    <name type="synonym">Scomber vernalis</name>
    <dbReference type="NCBI Taxonomy" id="13677"/>
    <lineage>
        <taxon>Eukaryota</taxon>
        <taxon>Metazoa</taxon>
        <taxon>Chordata</taxon>
        <taxon>Craniata</taxon>
        <taxon>Vertebrata</taxon>
        <taxon>Euteleostomi</taxon>
        <taxon>Actinopterygii</taxon>
        <taxon>Neopterygii</taxon>
        <taxon>Teleostei</taxon>
        <taxon>Neoteleostei</taxon>
        <taxon>Acanthomorphata</taxon>
        <taxon>Pelagiaria</taxon>
        <taxon>Scombriformes</taxon>
        <taxon>Scombridae</taxon>
        <taxon>Scomber</taxon>
    </lineage>
</organism>
<name>A0AAV1QCX2_SCOSC</name>
<dbReference type="GO" id="GO:0097169">
    <property type="term" value="C:AIM2 inflammasome complex"/>
    <property type="evidence" value="ECO:0007669"/>
    <property type="project" value="TreeGrafter"/>
</dbReference>
<feature type="region of interest" description="Disordered" evidence="3">
    <location>
        <begin position="264"/>
        <end position="303"/>
    </location>
</feature>
<feature type="non-terminal residue" evidence="6">
    <location>
        <position position="1"/>
    </location>
</feature>
<dbReference type="GO" id="GO:0072559">
    <property type="term" value="C:NLRP3 inflammasome complex"/>
    <property type="evidence" value="ECO:0007669"/>
    <property type="project" value="TreeGrafter"/>
</dbReference>
<dbReference type="AlphaFoldDB" id="A0AAV1QCX2"/>
<dbReference type="GO" id="GO:0072557">
    <property type="term" value="C:IPAF inflammasome complex"/>
    <property type="evidence" value="ECO:0007669"/>
    <property type="project" value="TreeGrafter"/>
</dbReference>
<accession>A0AAV1QCX2</accession>
<comment type="similarity">
    <text evidence="1 2">Belongs to the peptidase C14A family.</text>
</comment>
<evidence type="ECO:0000259" key="5">
    <source>
        <dbReference type="PROSITE" id="PS50208"/>
    </source>
</evidence>
<dbReference type="PROSITE" id="PS50207">
    <property type="entry name" value="CASPASE_P10"/>
    <property type="match status" value="1"/>
</dbReference>
<evidence type="ECO:0000256" key="2">
    <source>
        <dbReference type="RuleBase" id="RU003971"/>
    </source>
</evidence>
<dbReference type="InterPro" id="IPR001309">
    <property type="entry name" value="Pept_C14_p20"/>
</dbReference>